<protein>
    <recommendedName>
        <fullName evidence="1">F-box domain-containing protein</fullName>
    </recommendedName>
</protein>
<dbReference type="PANTHER" id="PTHR32133:SF386">
    <property type="entry name" value="F-BOX DOMAIN-CONTAINING PROTEIN"/>
    <property type="match status" value="1"/>
</dbReference>
<feature type="domain" description="F-box" evidence="1">
    <location>
        <begin position="8"/>
        <end position="45"/>
    </location>
</feature>
<dbReference type="Pfam" id="PF00646">
    <property type="entry name" value="F-box"/>
    <property type="match status" value="1"/>
</dbReference>
<keyword evidence="3" id="KW-1185">Reference proteome</keyword>
<dbReference type="AlphaFoldDB" id="A0AAV5EQ09"/>
<dbReference type="EMBL" id="BQKI01000077">
    <property type="protein sequence ID" value="GJN24345.1"/>
    <property type="molecule type" value="Genomic_DNA"/>
</dbReference>
<dbReference type="SUPFAM" id="SSF81383">
    <property type="entry name" value="F-box domain"/>
    <property type="match status" value="1"/>
</dbReference>
<dbReference type="InterPro" id="IPR001810">
    <property type="entry name" value="F-box_dom"/>
</dbReference>
<evidence type="ECO:0000313" key="3">
    <source>
        <dbReference type="Proteomes" id="UP001054889"/>
    </source>
</evidence>
<reference evidence="2" key="2">
    <citation type="submission" date="2021-12" db="EMBL/GenBank/DDBJ databases">
        <title>Resequencing data analysis of finger millet.</title>
        <authorList>
            <person name="Hatakeyama M."/>
            <person name="Aluri S."/>
            <person name="Balachadran M.T."/>
            <person name="Sivarajan S.R."/>
            <person name="Poveda L."/>
            <person name="Shimizu-Inatsugi R."/>
            <person name="Schlapbach R."/>
            <person name="Sreeman S.M."/>
            <person name="Shimizu K.K."/>
        </authorList>
    </citation>
    <scope>NUCLEOTIDE SEQUENCE</scope>
</reference>
<dbReference type="PANTHER" id="PTHR32133">
    <property type="entry name" value="OS07G0120400 PROTEIN"/>
    <property type="match status" value="1"/>
</dbReference>
<organism evidence="2 3">
    <name type="scientific">Eleusine coracana subsp. coracana</name>
    <dbReference type="NCBI Taxonomy" id="191504"/>
    <lineage>
        <taxon>Eukaryota</taxon>
        <taxon>Viridiplantae</taxon>
        <taxon>Streptophyta</taxon>
        <taxon>Embryophyta</taxon>
        <taxon>Tracheophyta</taxon>
        <taxon>Spermatophyta</taxon>
        <taxon>Magnoliopsida</taxon>
        <taxon>Liliopsida</taxon>
        <taxon>Poales</taxon>
        <taxon>Poaceae</taxon>
        <taxon>PACMAD clade</taxon>
        <taxon>Chloridoideae</taxon>
        <taxon>Cynodonteae</taxon>
        <taxon>Eleusininae</taxon>
        <taxon>Eleusine</taxon>
    </lineage>
</organism>
<accession>A0AAV5EQ09</accession>
<proteinExistence type="predicted"/>
<dbReference type="InterPro" id="IPR036047">
    <property type="entry name" value="F-box-like_dom_sf"/>
</dbReference>
<name>A0AAV5EQ09_ELECO</name>
<dbReference type="Proteomes" id="UP001054889">
    <property type="component" value="Unassembled WGS sequence"/>
</dbReference>
<evidence type="ECO:0000259" key="1">
    <source>
        <dbReference type="Pfam" id="PF00646"/>
    </source>
</evidence>
<evidence type="ECO:0000313" key="2">
    <source>
        <dbReference type="EMBL" id="GJN24345.1"/>
    </source>
</evidence>
<gene>
    <name evidence="2" type="primary">gb12082</name>
    <name evidence="2" type="ORF">PR202_gb12082</name>
</gene>
<sequence length="184" mass="20383">MEVAMPTDDLVEEILIRFPADDPVSLVRAALICKAWHHIVSDAGFRYRTSSSCPFTGCFIPKAPTSSQCRINGWRALDACHGRVLLHSCLWGLMIVWDPITDKQTTLPKLLQDPELYYWGWNAAVMCGTGNEECSHVDCHRGPFNVVYVGASQTLGMFTRVYSSETSPVHGARRRPPPSSSTAA</sequence>
<comment type="caution">
    <text evidence="2">The sequence shown here is derived from an EMBL/GenBank/DDBJ whole genome shotgun (WGS) entry which is preliminary data.</text>
</comment>
<reference evidence="2" key="1">
    <citation type="journal article" date="2018" name="DNA Res.">
        <title>Multiple hybrid de novo genome assembly of finger millet, an orphan allotetraploid crop.</title>
        <authorList>
            <person name="Hatakeyama M."/>
            <person name="Aluri S."/>
            <person name="Balachadran M.T."/>
            <person name="Sivarajan S.R."/>
            <person name="Patrignani A."/>
            <person name="Gruter S."/>
            <person name="Poveda L."/>
            <person name="Shimizu-Inatsugi R."/>
            <person name="Baeten J."/>
            <person name="Francoijs K.J."/>
            <person name="Nataraja K.N."/>
            <person name="Reddy Y.A.N."/>
            <person name="Phadnis S."/>
            <person name="Ravikumar R.L."/>
            <person name="Schlapbach R."/>
            <person name="Sreeman S.M."/>
            <person name="Shimizu K.K."/>
        </authorList>
    </citation>
    <scope>NUCLEOTIDE SEQUENCE</scope>
</reference>